<keyword evidence="1" id="KW-0812">Transmembrane</keyword>
<feature type="transmembrane region" description="Helical" evidence="1">
    <location>
        <begin position="151"/>
        <end position="173"/>
    </location>
</feature>
<keyword evidence="1" id="KW-0472">Membrane</keyword>
<evidence type="ECO:0000256" key="1">
    <source>
        <dbReference type="SAM" id="Phobius"/>
    </source>
</evidence>
<evidence type="ECO:0000313" key="2">
    <source>
        <dbReference type="EMBL" id="ALJ92377.1"/>
    </source>
</evidence>
<dbReference type="RefSeq" id="WP_003048918.1">
    <property type="nucleotide sequence ID" value="NZ_CP010826.1"/>
</dbReference>
<keyword evidence="3" id="KW-1185">Reference proteome</keyword>
<gene>
    <name evidence="2" type="ORF">TO73_2856</name>
</gene>
<name>A0ABM5VQ97_THEA5</name>
<dbReference type="EMBL" id="CP010826">
    <property type="protein sequence ID" value="ALJ92377.1"/>
    <property type="molecule type" value="Genomic_DNA"/>
</dbReference>
<protein>
    <recommendedName>
        <fullName evidence="4">DUF3592 domain-containing protein</fullName>
    </recommendedName>
</protein>
<reference evidence="3" key="1">
    <citation type="journal article" date="2015" name="PLoS ONE">
        <title>Complete Genome Sequence of Thermus aquaticus Y51MC23.</title>
        <authorList>
            <person name="Brumm P.J."/>
            <person name="Monsma S."/>
            <person name="Keough B."/>
            <person name="Jasinovica S."/>
            <person name="Ferguson E."/>
            <person name="Schoenfeld T."/>
            <person name="Lodes M."/>
            <person name="Mead D.A."/>
        </authorList>
    </citation>
    <scope>NUCLEOTIDE SEQUENCE [LARGE SCALE GENOMIC DNA]</scope>
    <source>
        <strain evidence="3">BAA-2747 / Y51MC23</strain>
    </source>
</reference>
<geneLocation type="plasmid" evidence="2 3">
    <name>pTA78</name>
</geneLocation>
<feature type="transmembrane region" description="Helical" evidence="1">
    <location>
        <begin position="36"/>
        <end position="56"/>
    </location>
</feature>
<keyword evidence="2" id="KW-0614">Plasmid</keyword>
<accession>A0ABM5VQ97</accession>
<evidence type="ECO:0000313" key="3">
    <source>
        <dbReference type="Proteomes" id="UP000058660"/>
    </source>
</evidence>
<proteinExistence type="predicted"/>
<organism evidence="2 3">
    <name type="scientific">Thermus aquaticus (strain ATCC BAA-2747 / Y51MC23)</name>
    <dbReference type="NCBI Taxonomy" id="498848"/>
    <lineage>
        <taxon>Bacteria</taxon>
        <taxon>Thermotogati</taxon>
        <taxon>Deinococcota</taxon>
        <taxon>Deinococci</taxon>
        <taxon>Thermales</taxon>
        <taxon>Thermaceae</taxon>
        <taxon>Thermus</taxon>
    </lineage>
</organism>
<keyword evidence="1" id="KW-1133">Transmembrane helix</keyword>
<dbReference type="Proteomes" id="UP000058660">
    <property type="component" value="Plasmid pTA78"/>
</dbReference>
<evidence type="ECO:0008006" key="4">
    <source>
        <dbReference type="Google" id="ProtNLM"/>
    </source>
</evidence>
<sequence length="338" mass="37066">MRALEAKRHGVLALLAVLFLLAILSALGVSPHAAFLPLFLAVFTYVGYAQGARRILGEEAARRLGLVFSPKPELPAVPLLPEGEPKAHGEYRGEVMGRPFRRFEVQVYGARRFGAVGHRFTGVLYEVELPRSFPPLHLAPRGWPTYPRERWPFLLALLGLSGVLLALLARHFSGLPVLKPGTSPLLLLAFPALYLYLFAAWRVATRGIGPEVALERELARRFRAWGYWGSIGGVHLGCKGPKAVHLGCRGPKEDTPLGRALLEARKVLGPFWLQVMGRSLYLAFPEGGLPTSPFLSPEAALARWEARLRGEMGALEGLIRALEAGGQERLTQDRPLSG</sequence>
<feature type="transmembrane region" description="Helical" evidence="1">
    <location>
        <begin position="185"/>
        <end position="204"/>
    </location>
</feature>